<dbReference type="EMBL" id="SMAG01000008">
    <property type="protein sequence ID" value="TCS93219.1"/>
    <property type="molecule type" value="Genomic_DNA"/>
</dbReference>
<proteinExistence type="predicted"/>
<dbReference type="InterPro" id="IPR000073">
    <property type="entry name" value="AB_hydrolase_1"/>
</dbReference>
<dbReference type="Pfam" id="PF00561">
    <property type="entry name" value="Abhydrolase_1"/>
    <property type="match status" value="1"/>
</dbReference>
<name>A0A4R3L1G1_9BACL</name>
<dbReference type="Gene3D" id="3.40.50.1820">
    <property type="entry name" value="alpha/beta hydrolase"/>
    <property type="match status" value="1"/>
</dbReference>
<comment type="caution">
    <text evidence="2">The sequence shown here is derived from an EMBL/GenBank/DDBJ whole genome shotgun (WGS) entry which is preliminary data.</text>
</comment>
<dbReference type="PANTHER" id="PTHR43194:SF5">
    <property type="entry name" value="PIMELOYL-[ACYL-CARRIER PROTEIN] METHYL ESTER ESTERASE"/>
    <property type="match status" value="1"/>
</dbReference>
<sequence length="250" mass="28562">MDLYYEVHGKGKPVILLHSGGADLRDWKYLVPLLSKHYQVIAFDGRGAGKSPSPITPPNYVEDLLNLLNYFGLEKATVIGHSIGGQVATDFALEYPDKVSELVLIAPGLSGFDLSEEFKEWMQKINEVFPNKDRVIELAFDAPSYQIVMSGPHRDLMLDMFRHHLQKTSEWKTFESIWPQPPANNRLDQLKVKTLYLIGDHEIPDNIRIKEQFRQQVPDIRIATIHGADHMPTLTHPHALYEHITRFLGD</sequence>
<feature type="domain" description="AB hydrolase-1" evidence="1">
    <location>
        <begin position="12"/>
        <end position="237"/>
    </location>
</feature>
<evidence type="ECO:0000313" key="2">
    <source>
        <dbReference type="EMBL" id="TCS93219.1"/>
    </source>
</evidence>
<evidence type="ECO:0000313" key="3">
    <source>
        <dbReference type="Proteomes" id="UP000294937"/>
    </source>
</evidence>
<reference evidence="2 3" key="1">
    <citation type="submission" date="2019-03" db="EMBL/GenBank/DDBJ databases">
        <title>Genomic Encyclopedia of Type Strains, Phase IV (KMG-IV): sequencing the most valuable type-strain genomes for metagenomic binning, comparative biology and taxonomic classification.</title>
        <authorList>
            <person name="Goeker M."/>
        </authorList>
    </citation>
    <scope>NUCLEOTIDE SEQUENCE [LARGE SCALE GENOMIC DNA]</scope>
    <source>
        <strain evidence="2 3">DSM 45707</strain>
    </source>
</reference>
<dbReference type="InterPro" id="IPR029058">
    <property type="entry name" value="AB_hydrolase_fold"/>
</dbReference>
<dbReference type="RefSeq" id="WP_131925931.1">
    <property type="nucleotide sequence ID" value="NZ_SMAG01000008.1"/>
</dbReference>
<dbReference type="AlphaFoldDB" id="A0A4R3L1G1"/>
<keyword evidence="3" id="KW-1185">Reference proteome</keyword>
<dbReference type="OrthoDB" id="9805423at2"/>
<evidence type="ECO:0000259" key="1">
    <source>
        <dbReference type="Pfam" id="PF00561"/>
    </source>
</evidence>
<organism evidence="2 3">
    <name type="scientific">Hazenella coriacea</name>
    <dbReference type="NCBI Taxonomy" id="1179467"/>
    <lineage>
        <taxon>Bacteria</taxon>
        <taxon>Bacillati</taxon>
        <taxon>Bacillota</taxon>
        <taxon>Bacilli</taxon>
        <taxon>Bacillales</taxon>
        <taxon>Thermoactinomycetaceae</taxon>
        <taxon>Hazenella</taxon>
    </lineage>
</organism>
<dbReference type="SUPFAM" id="SSF53474">
    <property type="entry name" value="alpha/beta-Hydrolases"/>
    <property type="match status" value="1"/>
</dbReference>
<dbReference type="PRINTS" id="PR00111">
    <property type="entry name" value="ABHYDROLASE"/>
</dbReference>
<accession>A0A4R3L1G1</accession>
<dbReference type="PANTHER" id="PTHR43194">
    <property type="entry name" value="HYDROLASE ALPHA/BETA FOLD FAMILY"/>
    <property type="match status" value="1"/>
</dbReference>
<protein>
    <submittedName>
        <fullName evidence="2">Pimeloyl-ACP methyl ester carboxylesterase</fullName>
    </submittedName>
</protein>
<gene>
    <name evidence="2" type="ORF">EDD58_10833</name>
</gene>
<dbReference type="InterPro" id="IPR050228">
    <property type="entry name" value="Carboxylesterase_BioH"/>
</dbReference>
<dbReference type="Proteomes" id="UP000294937">
    <property type="component" value="Unassembled WGS sequence"/>
</dbReference>